<keyword evidence="2" id="KW-0325">Glycoprotein</keyword>
<name>A0A1L0DNN2_9ASCO</name>
<dbReference type="AlphaFoldDB" id="A0A1L0DNN2"/>
<evidence type="ECO:0000256" key="3">
    <source>
        <dbReference type="SAM" id="SignalP"/>
    </source>
</evidence>
<feature type="signal peptide" evidence="3">
    <location>
        <begin position="1"/>
        <end position="19"/>
    </location>
</feature>
<accession>A0A1L0DNN2</accession>
<organism evidence="4 5">
    <name type="scientific">Sungouiella intermedia</name>
    <dbReference type="NCBI Taxonomy" id="45354"/>
    <lineage>
        <taxon>Eukaryota</taxon>
        <taxon>Fungi</taxon>
        <taxon>Dikarya</taxon>
        <taxon>Ascomycota</taxon>
        <taxon>Saccharomycotina</taxon>
        <taxon>Pichiomycetes</taxon>
        <taxon>Metschnikowiaceae</taxon>
        <taxon>Sungouiella</taxon>
    </lineage>
</organism>
<protein>
    <submittedName>
        <fullName evidence="4">CIC11C00000005666</fullName>
    </submittedName>
</protein>
<evidence type="ECO:0000256" key="2">
    <source>
        <dbReference type="ARBA" id="ARBA00023180"/>
    </source>
</evidence>
<evidence type="ECO:0000313" key="5">
    <source>
        <dbReference type="Proteomes" id="UP000182259"/>
    </source>
</evidence>
<keyword evidence="1 3" id="KW-0732">Signal</keyword>
<sequence length="339" mass="35300">MKSLLLAASGLALAATAAADIVTYTSTLVSSTCLLLQPYYGNSTSTEGDTIIYETEEVTAQDTITFVKTVCNAGSCHVTTELDSLTTVVTTVDGVLTTYVTAVPIAENSVLTETHIESTVVTITSCSNNKCHATAVTTGLTTVTDVVEGVTTVYTTYCPLSTEAEDTTTVQKTTVITVTSCDENKCSGVPVTTGVTEITTTIAGEETIYTTFCPLTSTTEAAGTPAETTVKTKPTVEVETTVKTKPAAETTSSTTTVEVETTFKTKPTSEAKPVTTVQKSDVETTVNVITNNIVTQSNTVAAESTAQSTPSAIVTSYEGSANRMLPALLGAVPAFFMLL</sequence>
<dbReference type="EMBL" id="LT635768">
    <property type="protein sequence ID" value="SGZ57472.1"/>
    <property type="molecule type" value="Genomic_DNA"/>
</dbReference>
<gene>
    <name evidence="4" type="ORF">SAMEA4029009_CIC11G00000005666</name>
</gene>
<proteinExistence type="predicted"/>
<feature type="chain" id="PRO_5012024063" evidence="3">
    <location>
        <begin position="20"/>
        <end position="339"/>
    </location>
</feature>
<dbReference type="Pfam" id="PF13928">
    <property type="entry name" value="Flocculin_t3"/>
    <property type="match status" value="2"/>
</dbReference>
<evidence type="ECO:0000256" key="1">
    <source>
        <dbReference type="ARBA" id="ARBA00022729"/>
    </source>
</evidence>
<reference evidence="5" key="1">
    <citation type="submission" date="2016-10" db="EMBL/GenBank/DDBJ databases">
        <authorList>
            <person name="Geijer C."/>
            <person name="Jareborg N."/>
            <person name="Dainat J."/>
        </authorList>
    </citation>
    <scope>NUCLEOTIDE SEQUENCE [LARGE SCALE GENOMIC DNA]</scope>
    <source>
        <strain evidence="5">PYCC 4715</strain>
    </source>
</reference>
<dbReference type="InterPro" id="IPR025928">
    <property type="entry name" value="Flocculin_t3_rpt"/>
</dbReference>
<dbReference type="Proteomes" id="UP000182259">
    <property type="component" value="Chromosome V"/>
</dbReference>
<evidence type="ECO:0000313" key="4">
    <source>
        <dbReference type="EMBL" id="SGZ57472.1"/>
    </source>
</evidence>